<comment type="subcellular location">
    <subcellularLocation>
        <location evidence="1 6">Nucleus</location>
    </subcellularLocation>
</comment>
<dbReference type="GO" id="GO:0000978">
    <property type="term" value="F:RNA polymerase II cis-regulatory region sequence-specific DNA binding"/>
    <property type="evidence" value="ECO:0007669"/>
    <property type="project" value="InterPro"/>
</dbReference>
<dbReference type="Gene3D" id="4.10.280.10">
    <property type="entry name" value="Helix-loop-helix DNA-binding domain"/>
    <property type="match status" value="1"/>
</dbReference>
<feature type="compositionally biased region" description="Polar residues" evidence="8">
    <location>
        <begin position="1024"/>
        <end position="1036"/>
    </location>
</feature>
<gene>
    <name evidence="11" type="ORF">GSONMT00006924001</name>
</gene>
<feature type="compositionally biased region" description="Low complexity" evidence="8">
    <location>
        <begin position="2086"/>
        <end position="2100"/>
    </location>
</feature>
<feature type="region of interest" description="Disordered" evidence="8">
    <location>
        <begin position="405"/>
        <end position="433"/>
    </location>
</feature>
<dbReference type="GO" id="GO:0000981">
    <property type="term" value="F:DNA-binding transcription factor activity, RNA polymerase II-specific"/>
    <property type="evidence" value="ECO:0007669"/>
    <property type="project" value="TreeGrafter"/>
</dbReference>
<dbReference type="Gene3D" id="2.60.40.820">
    <property type="entry name" value="Transcription factor, T-box"/>
    <property type="match status" value="1"/>
</dbReference>
<keyword evidence="2" id="KW-0805">Transcription regulation</keyword>
<feature type="compositionally biased region" description="Low complexity" evidence="8">
    <location>
        <begin position="745"/>
        <end position="756"/>
    </location>
</feature>
<dbReference type="InterPro" id="IPR018186">
    <property type="entry name" value="TF_T-box_CS"/>
</dbReference>
<dbReference type="InterPro" id="IPR032060">
    <property type="entry name" value="MGA_dom"/>
</dbReference>
<name>A0A060YC45_ONCMY</name>
<feature type="coiled-coil region" evidence="7">
    <location>
        <begin position="2378"/>
        <end position="2424"/>
    </location>
</feature>
<feature type="region of interest" description="Disordered" evidence="8">
    <location>
        <begin position="2712"/>
        <end position="2806"/>
    </location>
</feature>
<feature type="compositionally biased region" description="Polar residues" evidence="8">
    <location>
        <begin position="340"/>
        <end position="352"/>
    </location>
</feature>
<evidence type="ECO:0000256" key="2">
    <source>
        <dbReference type="ARBA" id="ARBA00023015"/>
    </source>
</evidence>
<feature type="region of interest" description="Disordered" evidence="8">
    <location>
        <begin position="847"/>
        <end position="876"/>
    </location>
</feature>
<feature type="coiled-coil region" evidence="7">
    <location>
        <begin position="2646"/>
        <end position="2680"/>
    </location>
</feature>
<evidence type="ECO:0000256" key="1">
    <source>
        <dbReference type="ARBA" id="ARBA00004123"/>
    </source>
</evidence>
<keyword evidence="3 6" id="KW-0238">DNA-binding</keyword>
<feature type="region of interest" description="Disordered" evidence="8">
    <location>
        <begin position="701"/>
        <end position="781"/>
    </location>
</feature>
<evidence type="ECO:0000259" key="9">
    <source>
        <dbReference type="PROSITE" id="PS50252"/>
    </source>
</evidence>
<dbReference type="PANTHER" id="PTHR11267">
    <property type="entry name" value="T-BOX PROTEIN-RELATED"/>
    <property type="match status" value="1"/>
</dbReference>
<dbReference type="InterPro" id="IPR011598">
    <property type="entry name" value="bHLH_dom"/>
</dbReference>
<feature type="compositionally biased region" description="Basic and acidic residues" evidence="8">
    <location>
        <begin position="1787"/>
        <end position="1798"/>
    </location>
</feature>
<feature type="region of interest" description="Disordered" evidence="8">
    <location>
        <begin position="1742"/>
        <end position="1800"/>
    </location>
</feature>
<feature type="compositionally biased region" description="Low complexity" evidence="8">
    <location>
        <begin position="946"/>
        <end position="966"/>
    </location>
</feature>
<feature type="region of interest" description="Disordered" evidence="8">
    <location>
        <begin position="1538"/>
        <end position="1557"/>
    </location>
</feature>
<feature type="compositionally biased region" description="Basic and acidic residues" evidence="8">
    <location>
        <begin position="3016"/>
        <end position="3029"/>
    </location>
</feature>
<feature type="region of interest" description="Disordered" evidence="8">
    <location>
        <begin position="912"/>
        <end position="972"/>
    </location>
</feature>
<comment type="caution">
    <text evidence="6">Lacks conserved residue(s) required for the propagation of feature annotation.</text>
</comment>
<feature type="region of interest" description="Disordered" evidence="8">
    <location>
        <begin position="545"/>
        <end position="573"/>
    </location>
</feature>
<feature type="region of interest" description="Disordered" evidence="8">
    <location>
        <begin position="2243"/>
        <end position="2349"/>
    </location>
</feature>
<evidence type="ECO:0000256" key="8">
    <source>
        <dbReference type="SAM" id="MobiDB-lite"/>
    </source>
</evidence>
<reference evidence="11" key="1">
    <citation type="journal article" date="2014" name="Nat. Commun.">
        <title>The rainbow trout genome provides novel insights into evolution after whole-genome duplication in vertebrates.</title>
        <authorList>
            <person name="Berthelot C."/>
            <person name="Brunet F."/>
            <person name="Chalopin D."/>
            <person name="Juanchich A."/>
            <person name="Bernard M."/>
            <person name="Noel B."/>
            <person name="Bento P."/>
            <person name="Da Silva C."/>
            <person name="Labadie K."/>
            <person name="Alberti A."/>
            <person name="Aury J.M."/>
            <person name="Louis A."/>
            <person name="Dehais P."/>
            <person name="Bardou P."/>
            <person name="Montfort J."/>
            <person name="Klopp C."/>
            <person name="Cabau C."/>
            <person name="Gaspin C."/>
            <person name="Thorgaard G.H."/>
            <person name="Boussaha M."/>
            <person name="Quillet E."/>
            <person name="Guyomard R."/>
            <person name="Galiana D."/>
            <person name="Bobe J."/>
            <person name="Volff J.N."/>
            <person name="Genet C."/>
            <person name="Wincker P."/>
            <person name="Jaillon O."/>
            <person name="Roest Crollius H."/>
            <person name="Guiguen Y."/>
        </authorList>
    </citation>
    <scope>NUCLEOTIDE SEQUENCE [LARGE SCALE GENOMIC DNA]</scope>
</reference>
<feature type="compositionally biased region" description="Basic residues" evidence="8">
    <location>
        <begin position="1372"/>
        <end position="1382"/>
    </location>
</feature>
<dbReference type="SUPFAM" id="SSF49417">
    <property type="entry name" value="p53-like transcription factors"/>
    <property type="match status" value="1"/>
</dbReference>
<dbReference type="SUPFAM" id="SSF47459">
    <property type="entry name" value="HLH, helix-loop-helix DNA-binding domain"/>
    <property type="match status" value="1"/>
</dbReference>
<protein>
    <submittedName>
        <fullName evidence="11">Uncharacterized protein</fullName>
    </submittedName>
</protein>
<feature type="domain" description="T-box" evidence="9">
    <location>
        <begin position="94"/>
        <end position="272"/>
    </location>
</feature>
<proteinExistence type="predicted"/>
<feature type="compositionally biased region" description="Acidic residues" evidence="8">
    <location>
        <begin position="2319"/>
        <end position="2348"/>
    </location>
</feature>
<keyword evidence="4" id="KW-0804">Transcription</keyword>
<dbReference type="GO" id="GO:0046983">
    <property type="term" value="F:protein dimerization activity"/>
    <property type="evidence" value="ECO:0007669"/>
    <property type="project" value="InterPro"/>
</dbReference>
<sequence>MAANKKKKIMVLNEEGAAAPMALHSTASPPDLVGALKTGQASGVVANEEANIAATSTPGSAMGVALTMNSTVISNNQPENLPPESTRRGIKVMLDSNNMWNEFFRCKTEMIVTKQGRRMFPYCRFRISGLDPFQKYNLLMDINPADNKRYKWTGQNWKMSGKAEAHMLRRIFIHPDSPSSGHQWMQNPVSFYKLKLTDNTMDQEGNVILHPMHRYLPHLHVVSAEMPTEDIQLNGHDVITFTFPQTEFFAVTAYQNLRMSQFKADFNPFASGPSWALKLKTSSETRSPSELKPVKGLSGLKALMAKRNSKDTSAVDQGLLIPNAQNVTLTFGDKSEVNSHRPSSMLKSSPSNEMKKDPSKSPNELKSVKSLNNLKYLMGKRTSKDTFAAGQGLFSSDTQNVMLAESDKSRVKISPSNESKKDHTRSNNELKPVKSLNNLKSLMAKHNSKDTSPLDQRVLSADTQNVSLADNDKSWVNSIGPSYCTPKVISSPSNELKKVETTSQKEFNPLRSNLRSLMAKRNFKDTSAVDQGLLSSHAQNVTLGESDKSSVYDHAPSSCKKSSPSKMKKDETISPKVRKPVKNTRKSLRGKRNFLKTSVADQGLTTSDAQTATVADSEKSVCKKESTDQSSCTIGPPQSNFTELIRECHLKIRRCNVEITNTACNVEQTDTKGMVAKGKVVEVAVNYNFSQIPDVLSKTITKVGPQDNGNTIDSEKDHLCSSQSQEPVKTPVSINDHSADEVESSQKASQSSSVSSEAKRTGSDEQQQGKAKPHKRPEPVPLPLLALYLQQLKSKSRPFRTKPKSPLPSTSSPSSAVLTTDPATDPTGPAMVPTGYAVLPASDSVVRATDPTGQTTDYAAPDSLIPAPALSSHAQELPSPVPVTLNLPADLSSLTSDHPSNAPALSSTASAVSFSSNSHPGSLALDPGLSSPPLDPASSFQVNYEPLTRPSTPSPLPFQLSPFSSLGPDPLSPTPSLADLTHFFSISDELEMTEDFPSSEAAPVLCPHVPTLITPSVPVGSTLPVGSSQPTQSTKPQRSKKRSRTGVKSAKNVTMQPNLEEVEEQLFVSFTSKEALEVHLGEPAFRETATAQPEKTPEAKENVGGSEATEGRIAAFEKVLLDDLKVMKHRQVIHPVLQEVGLKMSLLDPTLVIDLQYLGVRLPLPPPMLCLGPSTAGLASPSGSVPFVSRTGKTTDFTQIKGWRDKIVPSDSSASAKPDVCSPIGFKDGPSSDVVPKNLSAFCSDMLDEYLANEGKLIDERAASFTQTTVVTPVTYQLPTKSTSYVRTLDSVLKKQAPAPSTTFVPPSKKNRLPLASKGPKKSEKSEKRQQKQRSKQSRTKPTFAPTPLQIAPPPLMDHAAPAIAHDDTIKTVKRTKRKPRVKTPPPAQNSVVSRPEVEEPPPPDLAPVEGDSEPESAAAETRVVVPGLTKAFLRQRELEDGVVWEGKHQTCITEDRATVALTSLFTSTGFVCENPTAPIKIVKRSAPPCLNAFCRLGCVCASLAQDRRITHCGKIECIFGCSCLRQKVVVLKNFKGPDSSASEEGPSKKSKKRKRMRMAYTLREAETVSEPARRVRTLWKHNDGEMDPEPLFAPTPVCLPWLPLQEESPAVVRAEEGTMTCARVRVFQSKSTNRPEDIDNHCQPIDSSPVSPSRKSEKSSSHGFQYTEPCKRLEIVSECKWRSLADRNLVLRIVCEHMAQDHLTNPFWVKGYLIKPVSQTLRNDGESCSVHYKVHISQVSRPDGVEEANSEEEWMREEDEEIMEEEEGEMEELRGEEKEVEEGQCAEEKQREQENKAMGKKKGLKWKGLPFLIGISPAGLLTANLKQTEISDKELVTVNGRSYPNAKLQLGMMGAMHPANRLAAYLMGKLRRPTGPEPSMASSVSSQLITPPSETPEDARSSTGQPAQLTATPTTSLTMVTTTSVPSVVSVAAGPKSIGDVSLPKTSPSSGVVTSPPMLVLPDPGTSNAVRMACPPTSQTPTPLIPLTPLAAGRRMVLQPVRSASGTTLYRNPNGQLIQLVPLSQLQALNPNLVMRNKGGLISLTTPACLASGSTATLNSSPSTTSLTTWQNTITTVPLVPFTVPKTPGSTTTPKTMPPEVTSSIPGSKSFNTSKVNLSPTETNSGTYTLKIVPQTGNKEPIIIKCPKVPAQPAQGSSKVMPIVGGFTVLQPSPKTTVITVKFPTKTVMETGVQAATTTTVDSNVDCKVTSELYNWMLPCQKSTKTPVSHKFKFIKADTISTTDSSTDPKIQPEVGRVPPKILRPPITLVPKTDATSTPISSANSNVDPKLFPRMACVNQPHQTWTGRPKKRRKEVEVVDPVEDEDDSDDMDEGTDEERDNSSDETDCVNSCVNEEDLIVISKQLKHKHNVLERHRRSELQGRFQQLRETLELDEKAAKIKILNDAKEEIQVLTKKSTNVEKLRSSLTLERAVHVKKMSQLTGESEEQILTNIKYIGSQQKIEKLHINWKKEGKVSSAVSSSSVVSTCGESEQRPRPGPLSKRTTEEARGGKSMGGVTAETEEDRDEVVDLLEDTEDEKTDNSSDETEDSDVDDDKNYNAKGHVINTISDVEESLLEDEPVDIESVEDNAKKNTTPQLKEKRTKEHWNLHNKYERQRCTEFRKSFKALIETLDLGNPAPTNVFILGQARKQVIDLRDKCERLEKLKSALTEERAAYIKKISQKSGKTEELILRKLQDISTKQKNMDVMFKGKRRAASSAPSSSVLPNKAISPSSTQQPKPKSLAPGLKLKVVPTPVPQPAPKQPKASPIISPPSRKPLSTCRSPGERTRPNILSRRKPQPSLDSPPVHARFLPPQMLSIVGGVIPSQQGITKSPMQPASSLLPVGRVTGIEMQQSLIPGVASVTICIPSMSQPISLTPPRNILNRGVPHIANVISLVKAPPGVSRGAPRRPSPVKGKGSGLEDGEVLGKQLDHSGDGVKINDADRNSDEEDEDNEEGDVEDESLMSLLNEIVFLNQQMTTDNISPSGLPVVTHKPATEPGEVGMDRSSPPPPPQAEKEIIRDGDDERSLSPLFLRLDEDLLGMKERQGQDEASKGPGLPVPQAEDLKVGSGSNEKPSDTGSAPAPIVNGHSPQGPTCTAKGHGVLQKALTPPPLLQMKVGVAKVLETNDMPGDALAPPPLLQMRPMPRLAPLGLKSNPQTVLKPIYC</sequence>
<feature type="compositionally biased region" description="Polar residues" evidence="8">
    <location>
        <begin position="2102"/>
        <end position="2121"/>
    </location>
</feature>
<feature type="region of interest" description="Disordered" evidence="8">
    <location>
        <begin position="797"/>
        <end position="835"/>
    </location>
</feature>
<dbReference type="GO" id="GO:0001708">
    <property type="term" value="P:cell fate specification"/>
    <property type="evidence" value="ECO:0007669"/>
    <property type="project" value="TreeGrafter"/>
</dbReference>
<dbReference type="InterPro" id="IPR008967">
    <property type="entry name" value="p53-like_TF_DNA-bd_sf"/>
</dbReference>
<dbReference type="InterPro" id="IPR036960">
    <property type="entry name" value="T-box_sf"/>
</dbReference>
<feature type="region of interest" description="Disordered" evidence="8">
    <location>
        <begin position="2982"/>
        <end position="3102"/>
    </location>
</feature>
<dbReference type="PaxDb" id="8022-A0A060YC45"/>
<feature type="region of interest" description="Disordered" evidence="8">
    <location>
        <begin position="1296"/>
        <end position="1421"/>
    </location>
</feature>
<evidence type="ECO:0000256" key="5">
    <source>
        <dbReference type="ARBA" id="ARBA00023242"/>
    </source>
</evidence>
<feature type="compositionally biased region" description="Polar residues" evidence="8">
    <location>
        <begin position="3071"/>
        <end position="3081"/>
    </location>
</feature>
<feature type="compositionally biased region" description="Low complexity" evidence="8">
    <location>
        <begin position="807"/>
        <end position="830"/>
    </location>
</feature>
<dbReference type="PRINTS" id="PR00937">
    <property type="entry name" value="TBOX"/>
</dbReference>
<dbReference type="PANTHER" id="PTHR11267:SF32">
    <property type="entry name" value="MAX GENE-ASSOCIATED PROTEIN"/>
    <property type="match status" value="1"/>
</dbReference>
<feature type="compositionally biased region" description="Acidic residues" evidence="8">
    <location>
        <begin position="2948"/>
        <end position="2961"/>
    </location>
</feature>
<evidence type="ECO:0000256" key="3">
    <source>
        <dbReference type="ARBA" id="ARBA00023125"/>
    </source>
</evidence>
<dbReference type="Pfam" id="PF00907">
    <property type="entry name" value="T-box"/>
    <property type="match status" value="1"/>
</dbReference>
<feature type="region of interest" description="Disordered" evidence="8">
    <location>
        <begin position="2485"/>
        <end position="2560"/>
    </location>
</feature>
<evidence type="ECO:0000313" key="12">
    <source>
        <dbReference type="Proteomes" id="UP000193380"/>
    </source>
</evidence>
<feature type="compositionally biased region" description="Low complexity" evidence="8">
    <location>
        <begin position="912"/>
        <end position="939"/>
    </location>
</feature>
<reference evidence="11" key="2">
    <citation type="submission" date="2014-03" db="EMBL/GenBank/DDBJ databases">
        <authorList>
            <person name="Genoscope - CEA"/>
        </authorList>
    </citation>
    <scope>NUCLEOTIDE SEQUENCE</scope>
</reference>
<feature type="region of interest" description="Disordered" evidence="8">
    <location>
        <begin position="1020"/>
        <end position="1051"/>
    </location>
</feature>
<organism evidence="11 12">
    <name type="scientific">Oncorhynchus mykiss</name>
    <name type="common">Rainbow trout</name>
    <name type="synonym">Salmo gairdneri</name>
    <dbReference type="NCBI Taxonomy" id="8022"/>
    <lineage>
        <taxon>Eukaryota</taxon>
        <taxon>Metazoa</taxon>
        <taxon>Chordata</taxon>
        <taxon>Craniata</taxon>
        <taxon>Vertebrata</taxon>
        <taxon>Euteleostomi</taxon>
        <taxon>Actinopterygii</taxon>
        <taxon>Neopterygii</taxon>
        <taxon>Teleostei</taxon>
        <taxon>Protacanthopterygii</taxon>
        <taxon>Salmoniformes</taxon>
        <taxon>Salmonidae</taxon>
        <taxon>Salmoninae</taxon>
        <taxon>Oncorhynchus</taxon>
    </lineage>
</organism>
<evidence type="ECO:0000256" key="7">
    <source>
        <dbReference type="SAM" id="Coils"/>
    </source>
</evidence>
<dbReference type="CDD" id="cd20195">
    <property type="entry name" value="T-box_MGA-like"/>
    <property type="match status" value="1"/>
</dbReference>
<dbReference type="GO" id="GO:0005634">
    <property type="term" value="C:nucleus"/>
    <property type="evidence" value="ECO:0007669"/>
    <property type="project" value="UniProtKB-SubCell"/>
</dbReference>
<feature type="region of interest" description="Disordered" evidence="8">
    <location>
        <begin position="2901"/>
        <end position="2961"/>
    </location>
</feature>
<evidence type="ECO:0000256" key="4">
    <source>
        <dbReference type="ARBA" id="ARBA00023163"/>
    </source>
</evidence>
<feature type="compositionally biased region" description="Acidic residues" evidence="8">
    <location>
        <begin position="1746"/>
        <end position="1771"/>
    </location>
</feature>
<feature type="compositionally biased region" description="Basic and acidic residues" evidence="8">
    <location>
        <begin position="3036"/>
        <end position="3054"/>
    </location>
</feature>
<dbReference type="Pfam" id="PF00010">
    <property type="entry name" value="HLH"/>
    <property type="match status" value="1"/>
</dbReference>
<feature type="compositionally biased region" description="Basic and acidic residues" evidence="8">
    <location>
        <begin position="1321"/>
        <end position="1330"/>
    </location>
</feature>
<evidence type="ECO:0000313" key="11">
    <source>
        <dbReference type="EMBL" id="CDQ86969.1"/>
    </source>
</evidence>
<feature type="region of interest" description="Disordered" evidence="8">
    <location>
        <begin position="1633"/>
        <end position="1664"/>
    </location>
</feature>
<dbReference type="GO" id="GO:0045893">
    <property type="term" value="P:positive regulation of DNA-templated transcription"/>
    <property type="evidence" value="ECO:0007669"/>
    <property type="project" value="InterPro"/>
</dbReference>
<dbReference type="PROSITE" id="PS50888">
    <property type="entry name" value="BHLH"/>
    <property type="match status" value="1"/>
</dbReference>
<feature type="region of interest" description="Disordered" evidence="8">
    <location>
        <begin position="2086"/>
        <end position="2121"/>
    </location>
</feature>
<evidence type="ECO:0000256" key="6">
    <source>
        <dbReference type="PROSITE-ProRule" id="PRU00201"/>
    </source>
</evidence>
<accession>A0A060YC45</accession>
<dbReference type="InterPro" id="IPR046360">
    <property type="entry name" value="T-box_DNA-bd"/>
</dbReference>
<dbReference type="CDD" id="cd19682">
    <property type="entry name" value="bHLHzip_MGA_like"/>
    <property type="match status" value="1"/>
</dbReference>
<keyword evidence="7" id="KW-0175">Coiled coil</keyword>
<dbReference type="EMBL" id="FR907597">
    <property type="protein sequence ID" value="CDQ86969.1"/>
    <property type="molecule type" value="Genomic_DNA"/>
</dbReference>
<dbReference type="STRING" id="8022.A0A060YC45"/>
<dbReference type="Proteomes" id="UP000193380">
    <property type="component" value="Unassembled WGS sequence"/>
</dbReference>
<feature type="compositionally biased region" description="Low complexity" evidence="8">
    <location>
        <begin position="1904"/>
        <end position="1916"/>
    </location>
</feature>
<feature type="compositionally biased region" description="Acidic residues" evidence="8">
    <location>
        <begin position="2521"/>
        <end position="2555"/>
    </location>
</feature>
<feature type="compositionally biased region" description="Basic and acidic residues" evidence="8">
    <location>
        <begin position="2931"/>
        <end position="2947"/>
    </location>
</feature>
<dbReference type="SMART" id="SM00425">
    <property type="entry name" value="TBOX"/>
    <property type="match status" value="1"/>
</dbReference>
<feature type="region of interest" description="Disordered" evidence="8">
    <location>
        <begin position="1874"/>
        <end position="1916"/>
    </location>
</feature>
<keyword evidence="5 6" id="KW-0539">Nucleus</keyword>
<feature type="compositionally biased region" description="Polar residues" evidence="8">
    <location>
        <begin position="2275"/>
        <end position="2288"/>
    </location>
</feature>
<feature type="region of interest" description="Disordered" evidence="8">
    <location>
        <begin position="332"/>
        <end position="368"/>
    </location>
</feature>
<evidence type="ECO:0000259" key="10">
    <source>
        <dbReference type="PROSITE" id="PS50888"/>
    </source>
</evidence>
<dbReference type="InterPro" id="IPR001699">
    <property type="entry name" value="TF_T-box"/>
</dbReference>
<dbReference type="SMART" id="SM00353">
    <property type="entry name" value="HLH"/>
    <property type="match status" value="2"/>
</dbReference>
<dbReference type="PROSITE" id="PS50252">
    <property type="entry name" value="TBOX_3"/>
    <property type="match status" value="1"/>
</dbReference>
<feature type="domain" description="BHLH" evidence="10">
    <location>
        <begin position="2365"/>
        <end position="2414"/>
    </location>
</feature>
<dbReference type="GO" id="GO:0000785">
    <property type="term" value="C:chromatin"/>
    <property type="evidence" value="ECO:0007669"/>
    <property type="project" value="TreeGrafter"/>
</dbReference>
<feature type="compositionally biased region" description="Low complexity" evidence="8">
    <location>
        <begin position="2732"/>
        <end position="2743"/>
    </location>
</feature>
<feature type="compositionally biased region" description="Polar residues" evidence="8">
    <location>
        <begin position="720"/>
        <end position="736"/>
    </location>
</feature>
<dbReference type="InterPro" id="IPR036638">
    <property type="entry name" value="HLH_DNA-bd_sf"/>
</dbReference>
<dbReference type="Pfam" id="PF16059">
    <property type="entry name" value="MGA_dom"/>
    <property type="match status" value="1"/>
</dbReference>
<feature type="compositionally biased region" description="Basic and acidic residues" evidence="8">
    <location>
        <begin position="418"/>
        <end position="432"/>
    </location>
</feature>
<dbReference type="PROSITE" id="PS01264">
    <property type="entry name" value="TBOX_2"/>
    <property type="match status" value="1"/>
</dbReference>
<feature type="compositionally biased region" description="Polar residues" evidence="8">
    <location>
        <begin position="1881"/>
        <end position="1893"/>
    </location>
</feature>
<feature type="region of interest" description="Disordered" evidence="8">
    <location>
        <begin position="1085"/>
        <end position="1107"/>
    </location>
</feature>